<dbReference type="Pfam" id="PF13181">
    <property type="entry name" value="TPR_8"/>
    <property type="match status" value="1"/>
</dbReference>
<feature type="repeat" description="TPR" evidence="3">
    <location>
        <begin position="247"/>
        <end position="280"/>
    </location>
</feature>
<dbReference type="GO" id="GO:0005524">
    <property type="term" value="F:ATP binding"/>
    <property type="evidence" value="ECO:0007669"/>
    <property type="project" value="InterPro"/>
</dbReference>
<dbReference type="PANTHER" id="PTHR44858">
    <property type="entry name" value="TETRATRICOPEPTIDE REPEAT PROTEIN 6"/>
    <property type="match status" value="1"/>
</dbReference>
<dbReference type="InterPro" id="IPR011990">
    <property type="entry name" value="TPR-like_helical_dom_sf"/>
</dbReference>
<dbReference type="EMBL" id="BEXD01003839">
    <property type="protein sequence ID" value="GBC02615.1"/>
    <property type="molecule type" value="Genomic_DNA"/>
</dbReference>
<evidence type="ECO:0000256" key="1">
    <source>
        <dbReference type="ARBA" id="ARBA00022737"/>
    </source>
</evidence>
<dbReference type="Proteomes" id="UP000247702">
    <property type="component" value="Unassembled WGS sequence"/>
</dbReference>
<name>A0A2Z6RW73_9GLOM</name>
<accession>A0A2Z6RW73</accession>
<dbReference type="PROSITE" id="PS50005">
    <property type="entry name" value="TPR"/>
    <property type="match status" value="11"/>
</dbReference>
<feature type="repeat" description="TPR" evidence="3">
    <location>
        <begin position="315"/>
        <end position="348"/>
    </location>
</feature>
<evidence type="ECO:0000259" key="5">
    <source>
        <dbReference type="PROSITE" id="PS50011"/>
    </source>
</evidence>
<dbReference type="GO" id="GO:0004672">
    <property type="term" value="F:protein kinase activity"/>
    <property type="evidence" value="ECO:0007669"/>
    <property type="project" value="InterPro"/>
</dbReference>
<evidence type="ECO:0000256" key="4">
    <source>
        <dbReference type="SAM" id="Coils"/>
    </source>
</evidence>
<keyword evidence="2 3" id="KW-0802">TPR repeat</keyword>
<feature type="repeat" description="TPR" evidence="3">
    <location>
        <begin position="451"/>
        <end position="484"/>
    </location>
</feature>
<dbReference type="Pfam" id="PF00515">
    <property type="entry name" value="TPR_1"/>
    <property type="match status" value="4"/>
</dbReference>
<evidence type="ECO:0000256" key="3">
    <source>
        <dbReference type="PROSITE-ProRule" id="PRU00339"/>
    </source>
</evidence>
<evidence type="ECO:0000313" key="6">
    <source>
        <dbReference type="EMBL" id="GBC02615.1"/>
    </source>
</evidence>
<dbReference type="InterPro" id="IPR050498">
    <property type="entry name" value="Ycf3"/>
</dbReference>
<evidence type="ECO:0000313" key="7">
    <source>
        <dbReference type="Proteomes" id="UP000247702"/>
    </source>
</evidence>
<dbReference type="SUPFAM" id="SSF56112">
    <property type="entry name" value="Protein kinase-like (PK-like)"/>
    <property type="match status" value="1"/>
</dbReference>
<feature type="repeat" description="TPR" evidence="3">
    <location>
        <begin position="485"/>
        <end position="518"/>
    </location>
</feature>
<keyword evidence="7" id="KW-1185">Reference proteome</keyword>
<dbReference type="InterPro" id="IPR013105">
    <property type="entry name" value="TPR_2"/>
</dbReference>
<dbReference type="Pfam" id="PF07719">
    <property type="entry name" value="TPR_2"/>
    <property type="match status" value="2"/>
</dbReference>
<feature type="repeat" description="TPR" evidence="3">
    <location>
        <begin position="383"/>
        <end position="416"/>
    </location>
</feature>
<proteinExistence type="predicted"/>
<gene>
    <name evidence="6" type="ORF">RclHR1_04710003</name>
</gene>
<feature type="repeat" description="TPR" evidence="3">
    <location>
        <begin position="417"/>
        <end position="450"/>
    </location>
</feature>
<protein>
    <recommendedName>
        <fullName evidence="5">Protein kinase domain-containing protein</fullName>
    </recommendedName>
</protein>
<sequence length="1015" mass="118953">MKSPELPGHLTSLTIKYLRSVNYFLRKETQMSPKFMFSCKKIKNLFLNDDRGIIKKLNKKLNKLEEDLNEIFWLDKIVSNYTKSLKFKNPEDMLFCLNNLIEKNSKNINNINALLLKGMIHYSLYSYNDALDDFNRTLSISPNNVSAIICRGIVYKALKQYDKSLIDLDKSLEIASDSAVALTYRGATYKILRKYNETFSDINKSLEIKPDATFVLIYRGETYRMLKKYDEALLDLNRSLELEPDNDKALSIRGATYNNLKKYDDALSDFNESLRIDPNDTFALNFRGETYRMLKKYDKAILDFNRSLELEPNNILTLYFRGETYRMSNKYYEALLDFNRLLVLEPNNKEALSSRGETYRMLKKYDEALLDLNRSLELEPNDTFTLYVRGITYGMLNKYDEALLDHNRSLELEPNDTFALYVRGITYGMLNKYDEALLDFNRLLELEPNNKEALNSRGEAYRMLKKYDEALLDLNRSLELEPNDTFVLYARGIIYKTLKKYDKALLDFNRSLKTRPDDIRLLKDREEIYQVMRSNLDDIWEENEMDDIIEKVERINSIEGDETSTSNRVNILAEDQDIMTNKKLKEFDEVRNSLVDCANDDYGNCEECQKPNTGVKWCRSCNAKRLQSEFYKWTSENADIDNFIQQIQLKANSHKEVIEWIPFYRFKDVSYVKKGGFGTIFRSRWTDGYIRQWDNKNNEWIRYSEIDVALKSLDNSAQNVMEFLQVVGNQLKFRDKWVIAIYGITKNPETNDYMMVMQYANIGSIRKLLNMKFKELDWKEKLDILRSVAYGLALIHKEGLMHKDFHSGNFVGTSLFGNFKHEYYITDFGLCRPIGFHNSKIYGVLPYVAPEVLRGGNYTQASDIYSFGITMTEVLTSYPPYYNIPHKERLAVYICQGLRPKISRSEVPQLLLDMVNRCLDAEPQKRPSAKKLYRILQKYNIDRKDLESEFSKQINTIENSKEFPIYDPTKPMATHSKAIYTSRKLDYKYLSKPVNMMLEASNAINDELEAKYSSK</sequence>
<dbReference type="InterPro" id="IPR001245">
    <property type="entry name" value="Ser-Thr/Tyr_kinase_cat_dom"/>
</dbReference>
<dbReference type="PANTHER" id="PTHR44858:SF1">
    <property type="entry name" value="UDP-N-ACETYLGLUCOSAMINE--PEPTIDE N-ACETYLGLUCOSAMINYLTRANSFERASE SPINDLY-RELATED"/>
    <property type="match status" value="1"/>
</dbReference>
<dbReference type="SUPFAM" id="SSF48452">
    <property type="entry name" value="TPR-like"/>
    <property type="match status" value="2"/>
</dbReference>
<feature type="repeat" description="TPR" evidence="3">
    <location>
        <begin position="349"/>
        <end position="382"/>
    </location>
</feature>
<reference evidence="6 7" key="1">
    <citation type="submission" date="2017-11" db="EMBL/GenBank/DDBJ databases">
        <title>The genome of Rhizophagus clarus HR1 reveals common genetic basis of auxotrophy among arbuscular mycorrhizal fungi.</title>
        <authorList>
            <person name="Kobayashi Y."/>
        </authorList>
    </citation>
    <scope>NUCLEOTIDE SEQUENCE [LARGE SCALE GENOMIC DNA]</scope>
    <source>
        <strain evidence="6 7">HR1</strain>
    </source>
</reference>
<keyword evidence="4" id="KW-0175">Coiled coil</keyword>
<feature type="repeat" description="TPR" evidence="3">
    <location>
        <begin position="213"/>
        <end position="246"/>
    </location>
</feature>
<dbReference type="AlphaFoldDB" id="A0A2Z6RW73"/>
<organism evidence="6 7">
    <name type="scientific">Rhizophagus clarus</name>
    <dbReference type="NCBI Taxonomy" id="94130"/>
    <lineage>
        <taxon>Eukaryota</taxon>
        <taxon>Fungi</taxon>
        <taxon>Fungi incertae sedis</taxon>
        <taxon>Mucoromycota</taxon>
        <taxon>Glomeromycotina</taxon>
        <taxon>Glomeromycetes</taxon>
        <taxon>Glomerales</taxon>
        <taxon>Glomeraceae</taxon>
        <taxon>Rhizophagus</taxon>
    </lineage>
</organism>
<evidence type="ECO:0000256" key="2">
    <source>
        <dbReference type="ARBA" id="ARBA00022803"/>
    </source>
</evidence>
<dbReference type="Gene3D" id="1.25.40.10">
    <property type="entry name" value="Tetratricopeptide repeat domain"/>
    <property type="match status" value="6"/>
</dbReference>
<dbReference type="PROSITE" id="PS50011">
    <property type="entry name" value="PROTEIN_KINASE_DOM"/>
    <property type="match status" value="1"/>
</dbReference>
<feature type="repeat" description="TPR" evidence="3">
    <location>
        <begin position="179"/>
        <end position="212"/>
    </location>
</feature>
<feature type="repeat" description="TPR" evidence="3">
    <location>
        <begin position="111"/>
        <end position="144"/>
    </location>
</feature>
<dbReference type="InterPro" id="IPR011009">
    <property type="entry name" value="Kinase-like_dom_sf"/>
</dbReference>
<feature type="domain" description="Protein kinase" evidence="5">
    <location>
        <begin position="666"/>
        <end position="940"/>
    </location>
</feature>
<dbReference type="InterPro" id="IPR019734">
    <property type="entry name" value="TPR_rpt"/>
</dbReference>
<dbReference type="SMART" id="SM00028">
    <property type="entry name" value="TPR"/>
    <property type="match status" value="12"/>
</dbReference>
<dbReference type="Gene3D" id="1.10.510.10">
    <property type="entry name" value="Transferase(Phosphotransferase) domain 1"/>
    <property type="match status" value="1"/>
</dbReference>
<keyword evidence="1" id="KW-0677">Repeat</keyword>
<dbReference type="PROSITE" id="PS50293">
    <property type="entry name" value="TPR_REGION"/>
    <property type="match status" value="4"/>
</dbReference>
<comment type="caution">
    <text evidence="6">The sequence shown here is derived from an EMBL/GenBank/DDBJ whole genome shotgun (WGS) entry which is preliminary data.</text>
</comment>
<feature type="coiled-coil region" evidence="4">
    <location>
        <begin position="47"/>
        <end position="74"/>
    </location>
</feature>
<feature type="repeat" description="TPR" evidence="3">
    <location>
        <begin position="281"/>
        <end position="314"/>
    </location>
</feature>
<dbReference type="InterPro" id="IPR000719">
    <property type="entry name" value="Prot_kinase_dom"/>
</dbReference>
<dbReference type="Pfam" id="PF07714">
    <property type="entry name" value="PK_Tyr_Ser-Thr"/>
    <property type="match status" value="1"/>
</dbReference>